<sequence>MYGRGDDVTSRAGRQAGRHVPVAAACRWQNGAMTTLDISTIAFPEPVLRDRVARELPAEHRETLDLVVWSAEHPDADPAGIDAVILPYLDSGRTLARAGELTRLKLAHTQTTGYDGVPAAVGEGVAIATARGVHAAATAELALGLTLASLRGIDEAARDMTTASWNHLRRPSLADRRVMVIGVGGIGEEIARRLDPFEVELIRVGTRARQDARGQVHGVDELPQLLPQTEVVILITPLTELTEHLVDREFLAALPDGALVVNVARGRVVETEALVAELRTGRLAAALDVTDPEPLPRDHPLWSTPNTLITPHVGGDTSAFEPRIVALLADQLTRIAEGRELRNLVS</sequence>
<dbReference type="InterPro" id="IPR029753">
    <property type="entry name" value="D-isomer_DH_CS"/>
</dbReference>
<reference evidence="4" key="2">
    <citation type="submission" date="2020-09" db="EMBL/GenBank/DDBJ databases">
        <authorList>
            <person name="Sun Q."/>
            <person name="Zhou Y."/>
        </authorList>
    </citation>
    <scope>NUCLEOTIDE SEQUENCE</scope>
    <source>
        <strain evidence="4">CGMCC 1.12785</strain>
    </source>
</reference>
<dbReference type="SUPFAM" id="SSF52283">
    <property type="entry name" value="Formate/glycerate dehydrogenase catalytic domain-like"/>
    <property type="match status" value="1"/>
</dbReference>
<dbReference type="GO" id="GO:0016618">
    <property type="term" value="F:hydroxypyruvate reductase [NAD(P)H] activity"/>
    <property type="evidence" value="ECO:0007669"/>
    <property type="project" value="TreeGrafter"/>
</dbReference>
<evidence type="ECO:0000259" key="3">
    <source>
        <dbReference type="Pfam" id="PF02826"/>
    </source>
</evidence>
<reference evidence="4" key="1">
    <citation type="journal article" date="2014" name="Int. J. Syst. Evol. Microbiol.">
        <title>Complete genome sequence of Corynebacterium casei LMG S-19264T (=DSM 44701T), isolated from a smear-ripened cheese.</title>
        <authorList>
            <consortium name="US DOE Joint Genome Institute (JGI-PGF)"/>
            <person name="Walter F."/>
            <person name="Albersmeier A."/>
            <person name="Kalinowski J."/>
            <person name="Ruckert C."/>
        </authorList>
    </citation>
    <scope>NUCLEOTIDE SEQUENCE</scope>
    <source>
        <strain evidence="4">CGMCC 1.12785</strain>
    </source>
</reference>
<dbReference type="GO" id="GO:0051287">
    <property type="term" value="F:NAD binding"/>
    <property type="evidence" value="ECO:0007669"/>
    <property type="project" value="InterPro"/>
</dbReference>
<dbReference type="PROSITE" id="PS00671">
    <property type="entry name" value="D_2_HYDROXYACID_DH_3"/>
    <property type="match status" value="1"/>
</dbReference>
<proteinExistence type="predicted"/>
<dbReference type="AlphaFoldDB" id="A0A8J2TV36"/>
<dbReference type="InterPro" id="IPR050223">
    <property type="entry name" value="D-isomer_2-hydroxyacid_DH"/>
</dbReference>
<dbReference type="PANTHER" id="PTHR10996">
    <property type="entry name" value="2-HYDROXYACID DEHYDROGENASE-RELATED"/>
    <property type="match status" value="1"/>
</dbReference>
<dbReference type="GO" id="GO:0030267">
    <property type="term" value="F:glyoxylate reductase (NADPH) activity"/>
    <property type="evidence" value="ECO:0007669"/>
    <property type="project" value="TreeGrafter"/>
</dbReference>
<dbReference type="PANTHER" id="PTHR10996:SF178">
    <property type="entry name" value="2-HYDROXYACID DEHYDROGENASE YGL185C-RELATED"/>
    <property type="match status" value="1"/>
</dbReference>
<accession>A0A8J2TV36</accession>
<dbReference type="CDD" id="cd12166">
    <property type="entry name" value="2-Hacid_dh_7"/>
    <property type="match status" value="1"/>
</dbReference>
<keyword evidence="5" id="KW-1185">Reference proteome</keyword>
<protein>
    <submittedName>
        <fullName evidence="4">Dehydrogenase</fullName>
    </submittedName>
</protein>
<dbReference type="Gene3D" id="3.40.50.720">
    <property type="entry name" value="NAD(P)-binding Rossmann-like Domain"/>
    <property type="match status" value="2"/>
</dbReference>
<dbReference type="Proteomes" id="UP000616114">
    <property type="component" value="Unassembled WGS sequence"/>
</dbReference>
<organism evidence="4 5">
    <name type="scientific">Sediminivirga luteola</name>
    <dbReference type="NCBI Taxonomy" id="1774748"/>
    <lineage>
        <taxon>Bacteria</taxon>
        <taxon>Bacillati</taxon>
        <taxon>Actinomycetota</taxon>
        <taxon>Actinomycetes</taxon>
        <taxon>Micrococcales</taxon>
        <taxon>Brevibacteriaceae</taxon>
        <taxon>Sediminivirga</taxon>
    </lineage>
</organism>
<dbReference type="GO" id="GO:0005829">
    <property type="term" value="C:cytosol"/>
    <property type="evidence" value="ECO:0007669"/>
    <property type="project" value="TreeGrafter"/>
</dbReference>
<evidence type="ECO:0000313" key="5">
    <source>
        <dbReference type="Proteomes" id="UP000616114"/>
    </source>
</evidence>
<feature type="domain" description="D-isomer specific 2-hydroxyacid dehydrogenase NAD-binding" evidence="3">
    <location>
        <begin position="143"/>
        <end position="314"/>
    </location>
</feature>
<name>A0A8J2TV36_9MICO</name>
<dbReference type="SUPFAM" id="SSF51735">
    <property type="entry name" value="NAD(P)-binding Rossmann-fold domains"/>
    <property type="match status" value="1"/>
</dbReference>
<dbReference type="InterPro" id="IPR036291">
    <property type="entry name" value="NAD(P)-bd_dom_sf"/>
</dbReference>
<keyword evidence="2" id="KW-0520">NAD</keyword>
<dbReference type="EMBL" id="BMFY01000001">
    <property type="protein sequence ID" value="GGA02776.1"/>
    <property type="molecule type" value="Genomic_DNA"/>
</dbReference>
<gene>
    <name evidence="4" type="ORF">GCM10011333_01710</name>
</gene>
<dbReference type="Pfam" id="PF02826">
    <property type="entry name" value="2-Hacid_dh_C"/>
    <property type="match status" value="1"/>
</dbReference>
<evidence type="ECO:0000256" key="1">
    <source>
        <dbReference type="ARBA" id="ARBA00023002"/>
    </source>
</evidence>
<comment type="caution">
    <text evidence="4">The sequence shown here is derived from an EMBL/GenBank/DDBJ whole genome shotgun (WGS) entry which is preliminary data.</text>
</comment>
<evidence type="ECO:0000313" key="4">
    <source>
        <dbReference type="EMBL" id="GGA02776.1"/>
    </source>
</evidence>
<keyword evidence="1" id="KW-0560">Oxidoreductase</keyword>
<dbReference type="InterPro" id="IPR006140">
    <property type="entry name" value="D-isomer_DH_NAD-bd"/>
</dbReference>
<evidence type="ECO:0000256" key="2">
    <source>
        <dbReference type="ARBA" id="ARBA00023027"/>
    </source>
</evidence>